<sequence>MKLLLKLQNAIKEMMLDSRSKQRNLLLLSGGSKVAIARIAKKAARKRGIELHISDTSPQVPTSAIADHFTTLPSHTSSGWIEALLQFCEGAKIGLIIPSRHSELTVLEQARPQLRKIGTQVAISDASTLKTCIHKLDTYRFLKNHGIPTPRTCLKNEYDQQFPFPIVAKPERGFSSSGAQTIESAEGLDHVPPEWILQEKATGIEHTVNLYLSKSGEVRCCIPHERLAVEAGEVVQAQTRRHASLIKTCQEIAHKLPGARGIINIQGFVDPASDTLKVIEINPRIGGGYPLCDAAKGHYIEWLCREYLDGEEIAPFDQWTENLLMMRYRDALFSL</sequence>
<dbReference type="PROSITE" id="PS00867">
    <property type="entry name" value="CPSASE_2"/>
    <property type="match status" value="1"/>
</dbReference>
<dbReference type="InterPro" id="IPR048764">
    <property type="entry name" value="PylC_N"/>
</dbReference>
<evidence type="ECO:0000313" key="4">
    <source>
        <dbReference type="Proteomes" id="UP000622317"/>
    </source>
</evidence>
<dbReference type="AlphaFoldDB" id="A0A927IIW4"/>
<dbReference type="InterPro" id="IPR003806">
    <property type="entry name" value="ATP-grasp_PylC-type"/>
</dbReference>
<dbReference type="EMBL" id="JACYFG010000051">
    <property type="protein sequence ID" value="MBD5781681.1"/>
    <property type="molecule type" value="Genomic_DNA"/>
</dbReference>
<reference evidence="3" key="1">
    <citation type="submission" date="2020-09" db="EMBL/GenBank/DDBJ databases">
        <title>Pelagicoccus enzymogenes sp. nov. with an EPS production, isolated from marine sediment.</title>
        <authorList>
            <person name="Feng X."/>
        </authorList>
    </citation>
    <scope>NUCLEOTIDE SEQUENCE</scope>
    <source>
        <strain evidence="3">NFK12</strain>
    </source>
</reference>
<proteinExistence type="predicted"/>
<organism evidence="3 4">
    <name type="scientific">Pelagicoccus enzymogenes</name>
    <dbReference type="NCBI Taxonomy" id="2773457"/>
    <lineage>
        <taxon>Bacteria</taxon>
        <taxon>Pseudomonadati</taxon>
        <taxon>Verrucomicrobiota</taxon>
        <taxon>Opitutia</taxon>
        <taxon>Puniceicoccales</taxon>
        <taxon>Pelagicoccaceae</taxon>
        <taxon>Pelagicoccus</taxon>
    </lineage>
</organism>
<evidence type="ECO:0000256" key="1">
    <source>
        <dbReference type="PROSITE-ProRule" id="PRU00409"/>
    </source>
</evidence>
<dbReference type="InterPro" id="IPR013815">
    <property type="entry name" value="ATP_grasp_subdomain_1"/>
</dbReference>
<feature type="domain" description="ATP-grasp" evidence="2">
    <location>
        <begin position="139"/>
        <end position="308"/>
    </location>
</feature>
<keyword evidence="1" id="KW-0067">ATP-binding</keyword>
<keyword evidence="4" id="KW-1185">Reference proteome</keyword>
<dbReference type="Gene3D" id="3.30.470.20">
    <property type="entry name" value="ATP-grasp fold, B domain"/>
    <property type="match status" value="1"/>
</dbReference>
<name>A0A927IIW4_9BACT</name>
<dbReference type="InterPro" id="IPR011761">
    <property type="entry name" value="ATP-grasp"/>
</dbReference>
<dbReference type="Pfam" id="PF02655">
    <property type="entry name" value="ATP-grasp_3"/>
    <property type="match status" value="1"/>
</dbReference>
<comment type="caution">
    <text evidence="3">The sequence shown here is derived from an EMBL/GenBank/DDBJ whole genome shotgun (WGS) entry which is preliminary data.</text>
</comment>
<dbReference type="PROSITE" id="PS50975">
    <property type="entry name" value="ATP_GRASP"/>
    <property type="match status" value="1"/>
</dbReference>
<dbReference type="Proteomes" id="UP000622317">
    <property type="component" value="Unassembled WGS sequence"/>
</dbReference>
<accession>A0A927IIW4</accession>
<dbReference type="Pfam" id="PF21360">
    <property type="entry name" value="PylC-like_N"/>
    <property type="match status" value="1"/>
</dbReference>
<protein>
    <submittedName>
        <fullName evidence="3">ATP-grasp domain-containing protein</fullName>
    </submittedName>
</protein>
<dbReference type="Gene3D" id="3.30.1490.20">
    <property type="entry name" value="ATP-grasp fold, A domain"/>
    <property type="match status" value="1"/>
</dbReference>
<keyword evidence="1" id="KW-0547">Nucleotide-binding</keyword>
<dbReference type="GO" id="GO:0046872">
    <property type="term" value="F:metal ion binding"/>
    <property type="evidence" value="ECO:0007669"/>
    <property type="project" value="InterPro"/>
</dbReference>
<dbReference type="RefSeq" id="WP_191618765.1">
    <property type="nucleotide sequence ID" value="NZ_JACYFG010000051.1"/>
</dbReference>
<dbReference type="SUPFAM" id="SSF56059">
    <property type="entry name" value="Glutathione synthetase ATP-binding domain-like"/>
    <property type="match status" value="1"/>
</dbReference>
<dbReference type="InterPro" id="IPR005479">
    <property type="entry name" value="CPAse_ATP-bd"/>
</dbReference>
<dbReference type="GO" id="GO:0005524">
    <property type="term" value="F:ATP binding"/>
    <property type="evidence" value="ECO:0007669"/>
    <property type="project" value="UniProtKB-UniRule"/>
</dbReference>
<dbReference type="Gene3D" id="3.40.50.20">
    <property type="match status" value="1"/>
</dbReference>
<evidence type="ECO:0000313" key="3">
    <source>
        <dbReference type="EMBL" id="MBD5781681.1"/>
    </source>
</evidence>
<gene>
    <name evidence="3" type="ORF">IEN85_19430</name>
</gene>
<evidence type="ECO:0000259" key="2">
    <source>
        <dbReference type="PROSITE" id="PS50975"/>
    </source>
</evidence>